<keyword evidence="1" id="KW-0812">Transmembrane</keyword>
<dbReference type="RefSeq" id="WP_301883843.1">
    <property type="nucleotide sequence ID" value="NZ_CAUIXF010000004.1"/>
</dbReference>
<protein>
    <recommendedName>
        <fullName evidence="4">PH domain-containing protein</fullName>
    </recommendedName>
</protein>
<evidence type="ECO:0000313" key="2">
    <source>
        <dbReference type="EMBL" id="MEQ3509783.1"/>
    </source>
</evidence>
<dbReference type="EMBL" id="JBECZB010000001">
    <property type="protein sequence ID" value="MEQ3509783.1"/>
    <property type="molecule type" value="Genomic_DNA"/>
</dbReference>
<keyword evidence="1" id="KW-1133">Transmembrane helix</keyword>
<accession>A0ABV1JH15</accession>
<evidence type="ECO:0000313" key="3">
    <source>
        <dbReference type="Proteomes" id="UP001447151"/>
    </source>
</evidence>
<comment type="caution">
    <text evidence="2">The sequence shown here is derived from an EMBL/GenBank/DDBJ whole genome shotgun (WGS) entry which is preliminary data.</text>
</comment>
<evidence type="ECO:0008006" key="4">
    <source>
        <dbReference type="Google" id="ProtNLM"/>
    </source>
</evidence>
<reference evidence="2 3" key="1">
    <citation type="submission" date="2024-05" db="EMBL/GenBank/DDBJ databases">
        <authorList>
            <person name="Matzinger S.R."/>
            <person name="Bankers L."/>
            <person name="Rossheim A."/>
            <person name="Hetherington-Rauth M.C."/>
            <person name="Smith A."/>
            <person name="Baird S."/>
            <person name="Polanco D."/>
        </authorList>
    </citation>
    <scope>NUCLEOTIDE SEQUENCE [LARGE SCALE GENOMIC DNA]</scope>
    <source>
        <strain evidence="2 3">2024CJ-00066</strain>
    </source>
</reference>
<keyword evidence="3" id="KW-1185">Reference proteome</keyword>
<keyword evidence="1" id="KW-0472">Membrane</keyword>
<sequence length="190" mass="21415">MVAPHPNPTNLSEYIRTLKRDLPFGVSIAGEGLLFRHSVLRGRLFQPLLALFFGLLLWIGGGNQLLEWGVPPVSDSVYSVLTAGFSVFWMWRMERWWYALTTCKSVYIDDKELVVYGAFGRVRYRGRHDAAYSVHVLPHSLYQWLTGGVALLTDPSGRGVWTGMVLGLHRHNLGATLARKTLADLPEQHP</sequence>
<name>A0ABV1JH15_NEIPO</name>
<evidence type="ECO:0000256" key="1">
    <source>
        <dbReference type="SAM" id="Phobius"/>
    </source>
</evidence>
<feature type="transmembrane region" description="Helical" evidence="1">
    <location>
        <begin position="44"/>
        <end position="61"/>
    </location>
</feature>
<gene>
    <name evidence="2" type="ORF">ABM124_00285</name>
</gene>
<proteinExistence type="predicted"/>
<organism evidence="2 3">
    <name type="scientific">Neisseria polysaccharea</name>
    <dbReference type="NCBI Taxonomy" id="489"/>
    <lineage>
        <taxon>Bacteria</taxon>
        <taxon>Pseudomonadati</taxon>
        <taxon>Pseudomonadota</taxon>
        <taxon>Betaproteobacteria</taxon>
        <taxon>Neisseriales</taxon>
        <taxon>Neisseriaceae</taxon>
        <taxon>Neisseria</taxon>
    </lineage>
</organism>
<dbReference type="Proteomes" id="UP001447151">
    <property type="component" value="Unassembled WGS sequence"/>
</dbReference>
<feature type="transmembrane region" description="Helical" evidence="1">
    <location>
        <begin position="73"/>
        <end position="91"/>
    </location>
</feature>